<organism evidence="6 7">
    <name type="scientific">Kribbella caucasensis</name>
    <dbReference type="NCBI Taxonomy" id="2512215"/>
    <lineage>
        <taxon>Bacteria</taxon>
        <taxon>Bacillati</taxon>
        <taxon>Actinomycetota</taxon>
        <taxon>Actinomycetes</taxon>
        <taxon>Propionibacteriales</taxon>
        <taxon>Kribbellaceae</taxon>
        <taxon>Kribbella</taxon>
    </lineage>
</organism>
<dbReference type="InterPro" id="IPR036188">
    <property type="entry name" value="FAD/NAD-bd_sf"/>
</dbReference>
<dbReference type="AlphaFoldDB" id="A0A4R6KJZ4"/>
<evidence type="ECO:0000256" key="2">
    <source>
        <dbReference type="ARBA" id="ARBA00022630"/>
    </source>
</evidence>
<proteinExistence type="predicted"/>
<dbReference type="PANTHER" id="PTHR10961">
    <property type="entry name" value="PEROXISOMAL SARCOSINE OXIDASE"/>
    <property type="match status" value="1"/>
</dbReference>
<dbReference type="InterPro" id="IPR006076">
    <property type="entry name" value="FAD-dep_OxRdtase"/>
</dbReference>
<protein>
    <submittedName>
        <fullName evidence="6">Sarcosine oxidase</fullName>
    </submittedName>
</protein>
<keyword evidence="3" id="KW-0274">FAD</keyword>
<dbReference type="Gene3D" id="3.30.9.10">
    <property type="entry name" value="D-Amino Acid Oxidase, subunit A, domain 2"/>
    <property type="match status" value="1"/>
</dbReference>
<dbReference type="SUPFAM" id="SSF54373">
    <property type="entry name" value="FAD-linked reductases, C-terminal domain"/>
    <property type="match status" value="1"/>
</dbReference>
<keyword evidence="4" id="KW-0560">Oxidoreductase</keyword>
<dbReference type="Pfam" id="PF01266">
    <property type="entry name" value="DAO"/>
    <property type="match status" value="1"/>
</dbReference>
<evidence type="ECO:0000256" key="4">
    <source>
        <dbReference type="ARBA" id="ARBA00023002"/>
    </source>
</evidence>
<comment type="cofactor">
    <cofactor evidence="1">
        <name>FAD</name>
        <dbReference type="ChEBI" id="CHEBI:57692"/>
    </cofactor>
</comment>
<feature type="domain" description="FAD dependent oxidoreductase" evidence="5">
    <location>
        <begin position="5"/>
        <end position="358"/>
    </location>
</feature>
<dbReference type="Gene3D" id="3.50.50.60">
    <property type="entry name" value="FAD/NAD(P)-binding domain"/>
    <property type="match status" value="1"/>
</dbReference>
<dbReference type="EMBL" id="SNWQ01000003">
    <property type="protein sequence ID" value="TDO51281.1"/>
    <property type="molecule type" value="Genomic_DNA"/>
</dbReference>
<dbReference type="GO" id="GO:0050660">
    <property type="term" value="F:flavin adenine dinucleotide binding"/>
    <property type="evidence" value="ECO:0007669"/>
    <property type="project" value="InterPro"/>
</dbReference>
<dbReference type="SUPFAM" id="SSF51905">
    <property type="entry name" value="FAD/NAD(P)-binding domain"/>
    <property type="match status" value="1"/>
</dbReference>
<evidence type="ECO:0000259" key="5">
    <source>
        <dbReference type="Pfam" id="PF01266"/>
    </source>
</evidence>
<dbReference type="OrthoDB" id="9806452at2"/>
<dbReference type="Proteomes" id="UP000295388">
    <property type="component" value="Unassembled WGS sequence"/>
</dbReference>
<sequence>MTTYDVAVVGAGAMGSAAARALAAAGREVVVLEQYHLGHTRGGSHGGTRLFRLAVDDPETLRLAERARELWRELEAESGETLLEITGGLDHGVDQGTVETFSDLFGGQGIEHEVLDPDEAAERWPGMRFESRVLFQPGAGRLYADRTVQALQTVAASLGAEFRPHSPVKAMRVVTAGDGYGDGLVELGLPGGAVRARQVVVTIGPWAPKLLAGLVALPPLRITQEQPRFFTPVSAGLAWPSFVHWRRGSGLLGSAESYGLFESGSGVKVGLHATGPVVDPDSRDFEVEPSADRELLRYVEEWFPGLDPNQSTAISCLYDNTPSDNFVIDRVGPISVATGFCGQGFKFVPLIAEFLTDLVTGDGAAPPRYQLRSHLSD</sequence>
<keyword evidence="2" id="KW-0285">Flavoprotein</keyword>
<dbReference type="RefSeq" id="WP_133799253.1">
    <property type="nucleotide sequence ID" value="NZ_SNWQ01000003.1"/>
</dbReference>
<evidence type="ECO:0000256" key="1">
    <source>
        <dbReference type="ARBA" id="ARBA00001974"/>
    </source>
</evidence>
<gene>
    <name evidence="6" type="ORF">EV643_10318</name>
</gene>
<evidence type="ECO:0000313" key="6">
    <source>
        <dbReference type="EMBL" id="TDO51281.1"/>
    </source>
</evidence>
<dbReference type="GO" id="GO:0008115">
    <property type="term" value="F:sarcosine oxidase activity"/>
    <property type="evidence" value="ECO:0007669"/>
    <property type="project" value="TreeGrafter"/>
</dbReference>
<accession>A0A4R6KJZ4</accession>
<reference evidence="6 7" key="1">
    <citation type="submission" date="2019-03" db="EMBL/GenBank/DDBJ databases">
        <title>Genomic Encyclopedia of Type Strains, Phase III (KMG-III): the genomes of soil and plant-associated and newly described type strains.</title>
        <authorList>
            <person name="Whitman W."/>
        </authorList>
    </citation>
    <scope>NUCLEOTIDE SEQUENCE [LARGE SCALE GENOMIC DNA]</scope>
    <source>
        <strain evidence="6 7">VKM Ac-2527</strain>
    </source>
</reference>
<dbReference type="PANTHER" id="PTHR10961:SF7">
    <property type="entry name" value="FAD DEPENDENT OXIDOREDUCTASE DOMAIN-CONTAINING PROTEIN"/>
    <property type="match status" value="1"/>
</dbReference>
<evidence type="ECO:0000256" key="3">
    <source>
        <dbReference type="ARBA" id="ARBA00022827"/>
    </source>
</evidence>
<evidence type="ECO:0000313" key="7">
    <source>
        <dbReference type="Proteomes" id="UP000295388"/>
    </source>
</evidence>
<comment type="caution">
    <text evidence="6">The sequence shown here is derived from an EMBL/GenBank/DDBJ whole genome shotgun (WGS) entry which is preliminary data.</text>
</comment>
<name>A0A4R6KJZ4_9ACTN</name>
<keyword evidence="7" id="KW-1185">Reference proteome</keyword>
<dbReference type="InterPro" id="IPR045170">
    <property type="entry name" value="MTOX"/>
</dbReference>